<evidence type="ECO:0000256" key="1">
    <source>
        <dbReference type="ARBA" id="ARBA00009437"/>
    </source>
</evidence>
<dbReference type="GO" id="GO:0006351">
    <property type="term" value="P:DNA-templated transcription"/>
    <property type="evidence" value="ECO:0007669"/>
    <property type="project" value="TreeGrafter"/>
</dbReference>
<dbReference type="RefSeq" id="WP_084257908.1">
    <property type="nucleotide sequence ID" value="NZ_FWWV01000057.1"/>
</dbReference>
<name>A0A1W1V6X2_9PAST</name>
<reference evidence="7" key="1">
    <citation type="submission" date="2017-04" db="EMBL/GenBank/DDBJ databases">
        <authorList>
            <person name="Varghese N."/>
            <person name="Submissions S."/>
        </authorList>
    </citation>
    <scope>NUCLEOTIDE SEQUENCE [LARGE SCALE GENOMIC DNA]</scope>
    <source>
        <strain evidence="7">DSM 23072</strain>
    </source>
</reference>
<dbReference type="CDD" id="cd08422">
    <property type="entry name" value="PBP2_CrgA_like"/>
    <property type="match status" value="1"/>
</dbReference>
<proteinExistence type="inferred from homology"/>
<dbReference type="InterPro" id="IPR000847">
    <property type="entry name" value="LysR_HTH_N"/>
</dbReference>
<dbReference type="AlphaFoldDB" id="A0A1W1V6X2"/>
<sequence>MDLNALKIFVHVAQAGSFSAASQKSGIPITTISRKTKELEQQLGVQLLERSTQGVGLTVQGQQLYEQVNFSLETVDNAARNLLGNEQALKGKLRLSMPQAFGLFWDLLHDFQTQYPDIDVHVVASNRKVDLIADGFDVAVRIGTPDTELMIVKPMMKLQLKLVATPDFIATHGKPSVPDELQHYPLCAWVETTDITAAWALGEQRTTIKPKFSCNDYIHLRHWLLQNNGIGDLPDMLAKPMIASGELVEILPDYPFSVFMVHLIYPQYRHPSAIVRAFVDFCGEWLEKHG</sequence>
<gene>
    <name evidence="6" type="ORF">SAMN05660772_01286</name>
</gene>
<evidence type="ECO:0000313" key="7">
    <source>
        <dbReference type="Proteomes" id="UP000192408"/>
    </source>
</evidence>
<dbReference type="Gene3D" id="1.10.10.10">
    <property type="entry name" value="Winged helix-like DNA-binding domain superfamily/Winged helix DNA-binding domain"/>
    <property type="match status" value="1"/>
</dbReference>
<organism evidence="6 7">
    <name type="scientific">Pasteurella testudinis DSM 23072</name>
    <dbReference type="NCBI Taxonomy" id="1122938"/>
    <lineage>
        <taxon>Bacteria</taxon>
        <taxon>Pseudomonadati</taxon>
        <taxon>Pseudomonadota</taxon>
        <taxon>Gammaproteobacteria</taxon>
        <taxon>Pasteurellales</taxon>
        <taxon>Pasteurellaceae</taxon>
        <taxon>Pasteurella</taxon>
    </lineage>
</organism>
<dbReference type="Gene3D" id="3.40.190.290">
    <property type="match status" value="1"/>
</dbReference>
<dbReference type="GO" id="GO:0043565">
    <property type="term" value="F:sequence-specific DNA binding"/>
    <property type="evidence" value="ECO:0007669"/>
    <property type="project" value="TreeGrafter"/>
</dbReference>
<evidence type="ECO:0000256" key="3">
    <source>
        <dbReference type="ARBA" id="ARBA00023125"/>
    </source>
</evidence>
<evidence type="ECO:0000256" key="2">
    <source>
        <dbReference type="ARBA" id="ARBA00023015"/>
    </source>
</evidence>
<dbReference type="SUPFAM" id="SSF46785">
    <property type="entry name" value="Winged helix' DNA-binding domain"/>
    <property type="match status" value="1"/>
</dbReference>
<dbReference type="Pfam" id="PF03466">
    <property type="entry name" value="LysR_substrate"/>
    <property type="match status" value="1"/>
</dbReference>
<accession>A0A1W1V6X2</accession>
<evidence type="ECO:0000256" key="4">
    <source>
        <dbReference type="ARBA" id="ARBA00023163"/>
    </source>
</evidence>
<dbReference type="STRING" id="1122938.SAMN05660772_01286"/>
<dbReference type="Proteomes" id="UP000192408">
    <property type="component" value="Unassembled WGS sequence"/>
</dbReference>
<dbReference type="Pfam" id="PF00126">
    <property type="entry name" value="HTH_1"/>
    <property type="match status" value="1"/>
</dbReference>
<dbReference type="GO" id="GO:0003700">
    <property type="term" value="F:DNA-binding transcription factor activity"/>
    <property type="evidence" value="ECO:0007669"/>
    <property type="project" value="InterPro"/>
</dbReference>
<dbReference type="InterPro" id="IPR005119">
    <property type="entry name" value="LysR_subst-bd"/>
</dbReference>
<keyword evidence="2" id="KW-0805">Transcription regulation</keyword>
<keyword evidence="7" id="KW-1185">Reference proteome</keyword>
<dbReference type="InterPro" id="IPR036388">
    <property type="entry name" value="WH-like_DNA-bd_sf"/>
</dbReference>
<dbReference type="PANTHER" id="PTHR30537">
    <property type="entry name" value="HTH-TYPE TRANSCRIPTIONAL REGULATOR"/>
    <property type="match status" value="1"/>
</dbReference>
<dbReference type="PANTHER" id="PTHR30537:SF68">
    <property type="entry name" value="TRANSCRIPTIONAL REGULATOR-RELATED"/>
    <property type="match status" value="1"/>
</dbReference>
<dbReference type="PROSITE" id="PS50931">
    <property type="entry name" value="HTH_LYSR"/>
    <property type="match status" value="1"/>
</dbReference>
<dbReference type="FunFam" id="1.10.10.10:FF:000001">
    <property type="entry name" value="LysR family transcriptional regulator"/>
    <property type="match status" value="1"/>
</dbReference>
<keyword evidence="4" id="KW-0804">Transcription</keyword>
<protein>
    <submittedName>
        <fullName evidence="6">DNA-binding transcriptional regulator, LysR family</fullName>
    </submittedName>
</protein>
<evidence type="ECO:0000259" key="5">
    <source>
        <dbReference type="PROSITE" id="PS50931"/>
    </source>
</evidence>
<dbReference type="InterPro" id="IPR058163">
    <property type="entry name" value="LysR-type_TF_proteobact-type"/>
</dbReference>
<dbReference type="EMBL" id="FWWV01000057">
    <property type="protein sequence ID" value="SMB89092.1"/>
    <property type="molecule type" value="Genomic_DNA"/>
</dbReference>
<comment type="similarity">
    <text evidence="1">Belongs to the LysR transcriptional regulatory family.</text>
</comment>
<dbReference type="SUPFAM" id="SSF53850">
    <property type="entry name" value="Periplasmic binding protein-like II"/>
    <property type="match status" value="1"/>
</dbReference>
<feature type="domain" description="HTH lysR-type" evidence="5">
    <location>
        <begin position="1"/>
        <end position="58"/>
    </location>
</feature>
<keyword evidence="3 6" id="KW-0238">DNA-binding</keyword>
<evidence type="ECO:0000313" key="6">
    <source>
        <dbReference type="EMBL" id="SMB89092.1"/>
    </source>
</evidence>
<dbReference type="InterPro" id="IPR036390">
    <property type="entry name" value="WH_DNA-bd_sf"/>
</dbReference>